<evidence type="ECO:0000313" key="1">
    <source>
        <dbReference type="EMBL" id="KAK2656165.1"/>
    </source>
</evidence>
<dbReference type="EMBL" id="JANJYI010000003">
    <property type="protein sequence ID" value="KAK2656165.1"/>
    <property type="molecule type" value="Genomic_DNA"/>
</dbReference>
<dbReference type="PANTHER" id="PTHR46890">
    <property type="entry name" value="NON-LTR RETROLELEMENT REVERSE TRANSCRIPTASE-LIKE PROTEIN-RELATED"/>
    <property type="match status" value="1"/>
</dbReference>
<dbReference type="Proteomes" id="UP001280121">
    <property type="component" value="Unassembled WGS sequence"/>
</dbReference>
<evidence type="ECO:0008006" key="3">
    <source>
        <dbReference type="Google" id="ProtNLM"/>
    </source>
</evidence>
<dbReference type="PANTHER" id="PTHR46890:SF48">
    <property type="entry name" value="RNA-DIRECTED DNA POLYMERASE"/>
    <property type="match status" value="1"/>
</dbReference>
<dbReference type="AlphaFoldDB" id="A0AAD9XB85"/>
<organism evidence="1 2">
    <name type="scientific">Dipteronia dyeriana</name>
    <dbReference type="NCBI Taxonomy" id="168575"/>
    <lineage>
        <taxon>Eukaryota</taxon>
        <taxon>Viridiplantae</taxon>
        <taxon>Streptophyta</taxon>
        <taxon>Embryophyta</taxon>
        <taxon>Tracheophyta</taxon>
        <taxon>Spermatophyta</taxon>
        <taxon>Magnoliopsida</taxon>
        <taxon>eudicotyledons</taxon>
        <taxon>Gunneridae</taxon>
        <taxon>Pentapetalae</taxon>
        <taxon>rosids</taxon>
        <taxon>malvids</taxon>
        <taxon>Sapindales</taxon>
        <taxon>Sapindaceae</taxon>
        <taxon>Hippocastanoideae</taxon>
        <taxon>Acereae</taxon>
        <taxon>Dipteronia</taxon>
    </lineage>
</organism>
<protein>
    <recommendedName>
        <fullName evidence="3">RNase H type-1 domain-containing protein</fullName>
    </recommendedName>
</protein>
<keyword evidence="2" id="KW-1185">Reference proteome</keyword>
<accession>A0AAD9XB85</accession>
<comment type="caution">
    <text evidence="1">The sequence shown here is derived from an EMBL/GenBank/DDBJ whole genome shotgun (WGS) entry which is preliminary data.</text>
</comment>
<proteinExistence type="predicted"/>
<reference evidence="1" key="1">
    <citation type="journal article" date="2023" name="Plant J.">
        <title>Genome sequences and population genomics provide insights into the demographic history, inbreeding, and mutation load of two 'living fossil' tree species of Dipteronia.</title>
        <authorList>
            <person name="Feng Y."/>
            <person name="Comes H.P."/>
            <person name="Chen J."/>
            <person name="Zhu S."/>
            <person name="Lu R."/>
            <person name="Zhang X."/>
            <person name="Li P."/>
            <person name="Qiu J."/>
            <person name="Olsen K.M."/>
            <person name="Qiu Y."/>
        </authorList>
    </citation>
    <scope>NUCLEOTIDE SEQUENCE</scope>
    <source>
        <strain evidence="1">KIB01</strain>
    </source>
</reference>
<gene>
    <name evidence="1" type="ORF">Ddye_009217</name>
</gene>
<evidence type="ECO:0000313" key="2">
    <source>
        <dbReference type="Proteomes" id="UP001280121"/>
    </source>
</evidence>
<sequence length="330" mass="36543">MNDLGDLGYNVPCYTWSNKRDVGLIMEILDRSVCFFDWKQLFPWSHVTNLEFWSSDHMAMLVKATAQKTRNVIKELVDGNGILRDTNEVKKIVFDIFPTKAPGIDGMSALFYQKFWDVVGDTVMTTCLRCLNDGDLVEAVIRTLIMLIPKVPQAKCLKDFRPISLCNVSYKIVAKTLLFARADSKDSKTIRQTLDIYASASGQVANFIKSALCVSKVVSHDVWSWLARIIGADLIWSKLVKGVFKINVNAAINDDAHMVGVGDVVRESSSRVAASMAVTIATCFSPVVAEVVAILKGLRSLLSLVDVHVSFVPRTANKVAHVWPSLPCSL</sequence>
<dbReference type="InterPro" id="IPR052343">
    <property type="entry name" value="Retrotransposon-Effector_Assoc"/>
</dbReference>
<name>A0AAD9XB85_9ROSI</name>